<reference evidence="10" key="2">
    <citation type="submission" date="2022-01" db="EMBL/GenBank/DDBJ databases">
        <authorList>
            <person name="Yamashiro T."/>
            <person name="Shiraishi A."/>
            <person name="Satake H."/>
            <person name="Nakayama K."/>
        </authorList>
    </citation>
    <scope>NUCLEOTIDE SEQUENCE</scope>
</reference>
<evidence type="ECO:0000313" key="10">
    <source>
        <dbReference type="EMBL" id="GJS82833.1"/>
    </source>
</evidence>
<dbReference type="PANTHER" id="PTHR11831:SF47">
    <property type="entry name" value="SMALL RIBOSOMAL SUBUNIT PROTEIN US4Y"/>
    <property type="match status" value="1"/>
</dbReference>
<evidence type="ECO:0000259" key="9">
    <source>
        <dbReference type="Pfam" id="PF01479"/>
    </source>
</evidence>
<evidence type="ECO:0000256" key="6">
    <source>
        <dbReference type="ARBA" id="ARBA00023180"/>
    </source>
</evidence>
<dbReference type="SUPFAM" id="SSF55174">
    <property type="entry name" value="Alpha-L RNA-binding motif"/>
    <property type="match status" value="1"/>
</dbReference>
<keyword evidence="2" id="KW-0489">Methyltransferase</keyword>
<dbReference type="PROSITE" id="PS50889">
    <property type="entry name" value="S4"/>
    <property type="match status" value="1"/>
</dbReference>
<sequence length="186" mass="20381">MYGLLDESQNKLDYVLALTVEKFLELRLPTLVFKTGMAKSIHHARVLIKQGHIRVGRQIVRVNSQKHIDFSLSGPFGGADPGRVKRKNQKAATKTVGMPKNQKAAVLEMTKTSSKCNFHPNLSFELTTMVKTLTSQQKSKTSTMFPGGGIQFSEGADTYIDQVASVISINNGTARTVLDTGCMGLH</sequence>
<comment type="caution">
    <text evidence="10">The sequence shown here is derived from an EMBL/GenBank/DDBJ whole genome shotgun (WGS) entry which is preliminary data.</text>
</comment>
<proteinExistence type="inferred from homology"/>
<dbReference type="InterPro" id="IPR022801">
    <property type="entry name" value="Ribosomal_uS4"/>
</dbReference>
<evidence type="ECO:0000256" key="8">
    <source>
        <dbReference type="PROSITE-ProRule" id="PRU00182"/>
    </source>
</evidence>
<protein>
    <submittedName>
        <fullName evidence="10">40S ribosomal protein S9-2-like protein</fullName>
    </submittedName>
</protein>
<dbReference type="CDD" id="cd00165">
    <property type="entry name" value="S4"/>
    <property type="match status" value="1"/>
</dbReference>
<dbReference type="InterPro" id="IPR018079">
    <property type="entry name" value="Ribosomal_uS4_CS"/>
</dbReference>
<evidence type="ECO:0000313" key="11">
    <source>
        <dbReference type="Proteomes" id="UP001151760"/>
    </source>
</evidence>
<evidence type="ECO:0000256" key="4">
    <source>
        <dbReference type="ARBA" id="ARBA00022884"/>
    </source>
</evidence>
<name>A0ABQ4Z195_9ASTR</name>
<keyword evidence="7" id="KW-0687">Ribonucleoprotein</keyword>
<dbReference type="Pfam" id="PF03141">
    <property type="entry name" value="Methyltransf_29"/>
    <property type="match status" value="1"/>
</dbReference>
<dbReference type="PROSITE" id="PS00632">
    <property type="entry name" value="RIBOSOMAL_S4"/>
    <property type="match status" value="1"/>
</dbReference>
<accession>A0ABQ4Z195</accession>
<dbReference type="EMBL" id="BQNB010010855">
    <property type="protein sequence ID" value="GJS82833.1"/>
    <property type="molecule type" value="Genomic_DNA"/>
</dbReference>
<gene>
    <name evidence="10" type="ORF">Tco_0749374</name>
</gene>
<evidence type="ECO:0000256" key="1">
    <source>
        <dbReference type="ARBA" id="ARBA00007465"/>
    </source>
</evidence>
<dbReference type="InterPro" id="IPR036986">
    <property type="entry name" value="S4_RNA-bd_sf"/>
</dbReference>
<keyword evidence="3 8" id="KW-0699">rRNA-binding</keyword>
<keyword evidence="4 8" id="KW-0694">RNA-binding</keyword>
<dbReference type="InterPro" id="IPR002942">
    <property type="entry name" value="S4_RNA-bd"/>
</dbReference>
<keyword evidence="6" id="KW-0325">Glycoprotein</keyword>
<keyword evidence="2" id="KW-0808">Transferase</keyword>
<feature type="domain" description="RNA-binding S4" evidence="9">
    <location>
        <begin position="27"/>
        <end position="63"/>
    </location>
</feature>
<reference evidence="10" key="1">
    <citation type="journal article" date="2022" name="Int. J. Mol. Sci.">
        <title>Draft Genome of Tanacetum Coccineum: Genomic Comparison of Closely Related Tanacetum-Family Plants.</title>
        <authorList>
            <person name="Yamashiro T."/>
            <person name="Shiraishi A."/>
            <person name="Nakayama K."/>
            <person name="Satake H."/>
        </authorList>
    </citation>
    <scope>NUCLEOTIDE SEQUENCE</scope>
</reference>
<keyword evidence="11" id="KW-1185">Reference proteome</keyword>
<dbReference type="InterPro" id="IPR004159">
    <property type="entry name" value="Put_SAM_MeTrfase"/>
</dbReference>
<evidence type="ECO:0000256" key="5">
    <source>
        <dbReference type="ARBA" id="ARBA00022980"/>
    </source>
</evidence>
<dbReference type="Gene3D" id="3.10.290.10">
    <property type="entry name" value="RNA-binding S4 domain"/>
    <property type="match status" value="1"/>
</dbReference>
<evidence type="ECO:0000256" key="3">
    <source>
        <dbReference type="ARBA" id="ARBA00022730"/>
    </source>
</evidence>
<dbReference type="PANTHER" id="PTHR11831">
    <property type="entry name" value="30S 40S RIBOSOMAL PROTEIN"/>
    <property type="match status" value="1"/>
</dbReference>
<organism evidence="10 11">
    <name type="scientific">Tanacetum coccineum</name>
    <dbReference type="NCBI Taxonomy" id="301880"/>
    <lineage>
        <taxon>Eukaryota</taxon>
        <taxon>Viridiplantae</taxon>
        <taxon>Streptophyta</taxon>
        <taxon>Embryophyta</taxon>
        <taxon>Tracheophyta</taxon>
        <taxon>Spermatophyta</taxon>
        <taxon>Magnoliopsida</taxon>
        <taxon>eudicotyledons</taxon>
        <taxon>Gunneridae</taxon>
        <taxon>Pentapetalae</taxon>
        <taxon>asterids</taxon>
        <taxon>campanulids</taxon>
        <taxon>Asterales</taxon>
        <taxon>Asteraceae</taxon>
        <taxon>Asteroideae</taxon>
        <taxon>Anthemideae</taxon>
        <taxon>Anthemidinae</taxon>
        <taxon>Tanacetum</taxon>
    </lineage>
</organism>
<evidence type="ECO:0000256" key="2">
    <source>
        <dbReference type="ARBA" id="ARBA00022603"/>
    </source>
</evidence>
<dbReference type="Pfam" id="PF01479">
    <property type="entry name" value="S4"/>
    <property type="match status" value="1"/>
</dbReference>
<keyword evidence="5" id="KW-0689">Ribosomal protein</keyword>
<dbReference type="Proteomes" id="UP001151760">
    <property type="component" value="Unassembled WGS sequence"/>
</dbReference>
<comment type="similarity">
    <text evidence="1">Belongs to the universal ribosomal protein uS4 family.</text>
</comment>
<evidence type="ECO:0000256" key="7">
    <source>
        <dbReference type="ARBA" id="ARBA00023274"/>
    </source>
</evidence>